<feature type="transmembrane region" description="Helical" evidence="1">
    <location>
        <begin position="20"/>
        <end position="40"/>
    </location>
</feature>
<keyword evidence="1" id="KW-1133">Transmembrane helix</keyword>
<dbReference type="EMBL" id="QOCU01000002">
    <property type="protein sequence ID" value="RHW52912.1"/>
    <property type="molecule type" value="Genomic_DNA"/>
</dbReference>
<evidence type="ECO:0000313" key="2">
    <source>
        <dbReference type="EMBL" id="RHW52912.1"/>
    </source>
</evidence>
<dbReference type="EMBL" id="QOCV01000005">
    <property type="protein sequence ID" value="RHW54686.1"/>
    <property type="molecule type" value="Genomic_DNA"/>
</dbReference>
<reference evidence="4 5" key="1">
    <citation type="submission" date="2018-07" db="EMBL/GenBank/DDBJ databases">
        <title>Genome sequences of six Lactobacillus spp. isolated from bumble bee guts.</title>
        <authorList>
            <person name="Motta E.V.S."/>
            <person name="Moran N.A."/>
        </authorList>
    </citation>
    <scope>NUCLEOTIDE SEQUENCE [LARGE SCALE GENOMIC DNA]</scope>
    <source>
        <strain evidence="2 5">BI-4G</strain>
        <strain evidence="3 4">OCC3</strain>
    </source>
</reference>
<keyword evidence="1" id="KW-0472">Membrane</keyword>
<sequence>MIKLIDKFKQISFIRKINQYKPMPVIWWSILVVTLPFIFSLLKISVIWRVGLLFTVINCFIGYHVGNLVKTINIKHYWLLLLPTCFCLIVLLKYANYNLLFGLIYLIFEIFGLMDKQIYS</sequence>
<gene>
    <name evidence="2" type="ORF">DS834_03240</name>
    <name evidence="3" type="ORF">DS835_03520</name>
</gene>
<keyword evidence="1" id="KW-0812">Transmembrane</keyword>
<comment type="caution">
    <text evidence="3">The sequence shown here is derived from an EMBL/GenBank/DDBJ whole genome shotgun (WGS) entry which is preliminary data.</text>
</comment>
<keyword evidence="5" id="KW-1185">Reference proteome</keyword>
<protein>
    <submittedName>
        <fullName evidence="3">Uncharacterized protein</fullName>
    </submittedName>
</protein>
<accession>A0A396SSR7</accession>
<evidence type="ECO:0000313" key="4">
    <source>
        <dbReference type="Proteomes" id="UP000265862"/>
    </source>
</evidence>
<evidence type="ECO:0000313" key="3">
    <source>
        <dbReference type="EMBL" id="RHW54686.1"/>
    </source>
</evidence>
<dbReference type="Proteomes" id="UP000283380">
    <property type="component" value="Unassembled WGS sequence"/>
</dbReference>
<feature type="transmembrane region" description="Helical" evidence="1">
    <location>
        <begin position="46"/>
        <end position="65"/>
    </location>
</feature>
<organism evidence="3 4">
    <name type="scientific">Lactobacillus bombicola</name>
    <dbReference type="NCBI Taxonomy" id="1505723"/>
    <lineage>
        <taxon>Bacteria</taxon>
        <taxon>Bacillati</taxon>
        <taxon>Bacillota</taxon>
        <taxon>Bacilli</taxon>
        <taxon>Lactobacillales</taxon>
        <taxon>Lactobacillaceae</taxon>
        <taxon>Lactobacillus</taxon>
    </lineage>
</organism>
<evidence type="ECO:0000313" key="5">
    <source>
        <dbReference type="Proteomes" id="UP000283380"/>
    </source>
</evidence>
<dbReference type="Proteomes" id="UP000265862">
    <property type="component" value="Unassembled WGS sequence"/>
</dbReference>
<dbReference type="AlphaFoldDB" id="A0A396SSR7"/>
<proteinExistence type="predicted"/>
<evidence type="ECO:0000256" key="1">
    <source>
        <dbReference type="SAM" id="Phobius"/>
    </source>
</evidence>
<name>A0A396SSR7_9LACO</name>
<feature type="transmembrane region" description="Helical" evidence="1">
    <location>
        <begin position="77"/>
        <end position="94"/>
    </location>
</feature>